<dbReference type="InterPro" id="IPR003593">
    <property type="entry name" value="AAA+_ATPase"/>
</dbReference>
<evidence type="ECO:0000256" key="5">
    <source>
        <dbReference type="ARBA" id="ARBA00022840"/>
    </source>
</evidence>
<dbReference type="Pfam" id="PF08352">
    <property type="entry name" value="oligo_HPY"/>
    <property type="match status" value="1"/>
</dbReference>
<keyword evidence="4" id="KW-0547">Nucleotide-binding</keyword>
<dbReference type="GO" id="GO:0015833">
    <property type="term" value="P:peptide transport"/>
    <property type="evidence" value="ECO:0007669"/>
    <property type="project" value="InterPro"/>
</dbReference>
<reference evidence="8" key="1">
    <citation type="submission" date="2006-12" db="EMBL/GenBank/DDBJ databases">
        <title>Complete sequence of chromosome 1 of Verminephrobacter eiseniae EF01-2.</title>
        <authorList>
            <person name="Copeland A."/>
            <person name="Lucas S."/>
            <person name="Lapidus A."/>
            <person name="Barry K."/>
            <person name="Detter J.C."/>
            <person name="Glavina del Rio T."/>
            <person name="Dalin E."/>
            <person name="Tice H."/>
            <person name="Pitluck S."/>
            <person name="Chertkov O."/>
            <person name="Brettin T."/>
            <person name="Bruce D."/>
            <person name="Han C."/>
            <person name="Tapia R."/>
            <person name="Gilna P."/>
            <person name="Schmutz J."/>
            <person name="Larimer F."/>
            <person name="Land M."/>
            <person name="Hauser L."/>
            <person name="Kyrpides N."/>
            <person name="Kim E."/>
            <person name="Stahl D."/>
            <person name="Richardson P."/>
        </authorList>
    </citation>
    <scope>NUCLEOTIDE SEQUENCE [LARGE SCALE GENOMIC DNA]</scope>
    <source>
        <strain evidence="8">EF01-2</strain>
    </source>
</reference>
<evidence type="ECO:0000259" key="6">
    <source>
        <dbReference type="PROSITE" id="PS50893"/>
    </source>
</evidence>
<dbReference type="InterPro" id="IPR027417">
    <property type="entry name" value="P-loop_NTPase"/>
</dbReference>
<dbReference type="GO" id="GO:0005524">
    <property type="term" value="F:ATP binding"/>
    <property type="evidence" value="ECO:0007669"/>
    <property type="project" value="UniProtKB-KW"/>
</dbReference>
<dbReference type="PANTHER" id="PTHR43776:SF7">
    <property type="entry name" value="D,D-DIPEPTIDE TRANSPORT ATP-BINDING PROTEIN DDPF-RELATED"/>
    <property type="match status" value="1"/>
</dbReference>
<dbReference type="EMBL" id="CP000542">
    <property type="protein sequence ID" value="ABM55906.1"/>
    <property type="molecule type" value="Genomic_DNA"/>
</dbReference>
<proteinExistence type="inferred from homology"/>
<dbReference type="SUPFAM" id="SSF52540">
    <property type="entry name" value="P-loop containing nucleoside triphosphate hydrolases"/>
    <property type="match status" value="1"/>
</dbReference>
<evidence type="ECO:0000313" key="8">
    <source>
        <dbReference type="Proteomes" id="UP000000374"/>
    </source>
</evidence>
<dbReference type="GeneID" id="76458873"/>
<dbReference type="PROSITE" id="PS00211">
    <property type="entry name" value="ABC_TRANSPORTER_1"/>
    <property type="match status" value="1"/>
</dbReference>
<feature type="domain" description="ABC transporter" evidence="6">
    <location>
        <begin position="14"/>
        <end position="257"/>
    </location>
</feature>
<dbReference type="eggNOG" id="COG4608">
    <property type="taxonomic scope" value="Bacteria"/>
</dbReference>
<dbReference type="PANTHER" id="PTHR43776">
    <property type="entry name" value="TRANSPORT ATP-BINDING PROTEIN"/>
    <property type="match status" value="1"/>
</dbReference>
<sequence length="343" mass="36913">MRPQASPAPPVLDVRDLDVVYALTGGQQMRAVERLSFAIGRGQTLALVGESGCGKSSVAKAVMQLVPTAGGVIRLEGQALGPLGGDALKRLRRRFQMIFQDPISSLNPQRTVRQILEFPLKVNGLFDKSESERRIRATLDIVGLDSQQMLGRYPHEFSGGQCQRISIARALILDPVLLVCDEPVSALDVSVRAQVLNLLGELRQRLGLSMLFISHDLAVVRNVADCIAVMYLGRICEAGDAQHLLEHPAHPYTVALLSAVLHADPAVPPRRVALQGEMPSPLSLPTGCRFRTRCPGAQALCAAAEPALTALADGRQVACHFPYSVARPAANASAFFQPEDIAP</sequence>
<dbReference type="PROSITE" id="PS50893">
    <property type="entry name" value="ABC_TRANSPORTER_2"/>
    <property type="match status" value="1"/>
</dbReference>
<evidence type="ECO:0000256" key="3">
    <source>
        <dbReference type="ARBA" id="ARBA00022475"/>
    </source>
</evidence>
<dbReference type="KEGG" id="vei:Veis_0113"/>
<comment type="similarity">
    <text evidence="1">Belongs to the ABC transporter superfamily.</text>
</comment>
<protein>
    <submittedName>
        <fullName evidence="7">Oligopeptide/dipeptide ABC transporter, ATPase subunit</fullName>
    </submittedName>
</protein>
<accession>A1WE49</accession>
<dbReference type="STRING" id="391735.Veis_0113"/>
<dbReference type="Gene3D" id="3.40.50.300">
    <property type="entry name" value="P-loop containing nucleotide triphosphate hydrolases"/>
    <property type="match status" value="1"/>
</dbReference>
<dbReference type="AlphaFoldDB" id="A1WE49"/>
<evidence type="ECO:0000256" key="2">
    <source>
        <dbReference type="ARBA" id="ARBA00022448"/>
    </source>
</evidence>
<dbReference type="OrthoDB" id="9802772at2"/>
<dbReference type="GO" id="GO:0016887">
    <property type="term" value="F:ATP hydrolysis activity"/>
    <property type="evidence" value="ECO:0007669"/>
    <property type="project" value="InterPro"/>
</dbReference>
<name>A1WE49_VEREI</name>
<keyword evidence="5" id="KW-0067">ATP-binding</keyword>
<dbReference type="InterPro" id="IPR003439">
    <property type="entry name" value="ABC_transporter-like_ATP-bd"/>
</dbReference>
<dbReference type="InterPro" id="IPR017871">
    <property type="entry name" value="ABC_transporter-like_CS"/>
</dbReference>
<evidence type="ECO:0000256" key="1">
    <source>
        <dbReference type="ARBA" id="ARBA00005417"/>
    </source>
</evidence>
<gene>
    <name evidence="7" type="ordered locus">Veis_0113</name>
</gene>
<dbReference type="InterPro" id="IPR013563">
    <property type="entry name" value="Oligopep_ABC_C"/>
</dbReference>
<evidence type="ECO:0000313" key="7">
    <source>
        <dbReference type="EMBL" id="ABM55906.1"/>
    </source>
</evidence>
<dbReference type="CDD" id="cd03257">
    <property type="entry name" value="ABC_NikE_OppD_transporters"/>
    <property type="match status" value="1"/>
</dbReference>
<keyword evidence="3" id="KW-1003">Cell membrane</keyword>
<organism evidence="7 8">
    <name type="scientific">Verminephrobacter eiseniae (strain EF01-2)</name>
    <dbReference type="NCBI Taxonomy" id="391735"/>
    <lineage>
        <taxon>Bacteria</taxon>
        <taxon>Pseudomonadati</taxon>
        <taxon>Pseudomonadota</taxon>
        <taxon>Betaproteobacteria</taxon>
        <taxon>Burkholderiales</taxon>
        <taxon>Comamonadaceae</taxon>
        <taxon>Verminephrobacter</taxon>
    </lineage>
</organism>
<evidence type="ECO:0000256" key="4">
    <source>
        <dbReference type="ARBA" id="ARBA00022741"/>
    </source>
</evidence>
<keyword evidence="3" id="KW-0472">Membrane</keyword>
<dbReference type="Proteomes" id="UP000000374">
    <property type="component" value="Chromosome"/>
</dbReference>
<dbReference type="FunFam" id="3.40.50.300:FF:000016">
    <property type="entry name" value="Oligopeptide ABC transporter ATP-binding component"/>
    <property type="match status" value="1"/>
</dbReference>
<dbReference type="NCBIfam" id="TIGR01727">
    <property type="entry name" value="oligo_HPY"/>
    <property type="match status" value="1"/>
</dbReference>
<keyword evidence="8" id="KW-1185">Reference proteome</keyword>
<dbReference type="SMART" id="SM00382">
    <property type="entry name" value="AAA"/>
    <property type="match status" value="1"/>
</dbReference>
<dbReference type="RefSeq" id="WP_011807925.1">
    <property type="nucleotide sequence ID" value="NC_008786.1"/>
</dbReference>
<dbReference type="Pfam" id="PF00005">
    <property type="entry name" value="ABC_tran"/>
    <property type="match status" value="1"/>
</dbReference>
<dbReference type="GO" id="GO:0055085">
    <property type="term" value="P:transmembrane transport"/>
    <property type="evidence" value="ECO:0007669"/>
    <property type="project" value="UniProtKB-ARBA"/>
</dbReference>
<keyword evidence="2" id="KW-0813">Transport</keyword>
<dbReference type="InterPro" id="IPR050319">
    <property type="entry name" value="ABC_transp_ATP-bind"/>
</dbReference>
<dbReference type="HOGENOM" id="CLU_000604_1_23_4"/>